<dbReference type="Gene3D" id="1.10.245.10">
    <property type="entry name" value="SWIB/MDM2 domain"/>
    <property type="match status" value="1"/>
</dbReference>
<name>A0A1G4J2K9_9SACH</name>
<dbReference type="CDD" id="cd10567">
    <property type="entry name" value="SWIB-MDM2_like"/>
    <property type="match status" value="1"/>
</dbReference>
<dbReference type="AlphaFoldDB" id="A0A1G4J2K9"/>
<feature type="region of interest" description="Disordered" evidence="5">
    <location>
        <begin position="183"/>
        <end position="205"/>
    </location>
</feature>
<dbReference type="PROSITE" id="PS51925">
    <property type="entry name" value="SWIB_MDM2"/>
    <property type="match status" value="1"/>
</dbReference>
<dbReference type="Pfam" id="PF08766">
    <property type="entry name" value="DEK_C"/>
    <property type="match status" value="1"/>
</dbReference>
<dbReference type="Proteomes" id="UP000191024">
    <property type="component" value="Chromosome C"/>
</dbReference>
<dbReference type="FunFam" id="1.10.245.10:FF:000004">
    <property type="entry name" value="Upstream activation factor subunit"/>
    <property type="match status" value="1"/>
</dbReference>
<dbReference type="PANTHER" id="PTHR13844">
    <property type="entry name" value="SWI/SNF-RELATED MATRIX-ASSOCIATED ACTIN-DEPENDENT REGULATOR OF CHROMATIN SUBFAMILY D"/>
    <property type="match status" value="1"/>
</dbReference>
<evidence type="ECO:0000256" key="1">
    <source>
        <dbReference type="ARBA" id="ARBA00004123"/>
    </source>
</evidence>
<proteinExistence type="predicted"/>
<dbReference type="GO" id="GO:0000500">
    <property type="term" value="C:RNA polymerase I upstream activating factor complex"/>
    <property type="evidence" value="ECO:0007669"/>
    <property type="project" value="UniProtKB-ARBA"/>
</dbReference>
<evidence type="ECO:0000313" key="8">
    <source>
        <dbReference type="EMBL" id="SCU83883.1"/>
    </source>
</evidence>
<gene>
    <name evidence="8" type="ORF">LAMI_0C05160G</name>
</gene>
<evidence type="ECO:0000256" key="4">
    <source>
        <dbReference type="ARBA" id="ARBA00023242"/>
    </source>
</evidence>
<dbReference type="GO" id="GO:0001181">
    <property type="term" value="F:RNA polymerase I general transcription initiation factor activity"/>
    <property type="evidence" value="ECO:0007669"/>
    <property type="project" value="UniProtKB-ARBA"/>
</dbReference>
<feature type="domain" description="DEK-C" evidence="7">
    <location>
        <begin position="1"/>
        <end position="47"/>
    </location>
</feature>
<keyword evidence="3" id="KW-0804">Transcription</keyword>
<dbReference type="InterPro" id="IPR014876">
    <property type="entry name" value="DEK_C"/>
</dbReference>
<keyword evidence="9" id="KW-1185">Reference proteome</keyword>
<evidence type="ECO:0000256" key="3">
    <source>
        <dbReference type="ARBA" id="ARBA00023163"/>
    </source>
</evidence>
<feature type="compositionally biased region" description="Polar residues" evidence="5">
    <location>
        <begin position="100"/>
        <end position="109"/>
    </location>
</feature>
<dbReference type="InterPro" id="IPR003121">
    <property type="entry name" value="SWIB_MDM2_domain"/>
</dbReference>
<dbReference type="STRING" id="1230905.A0A1G4J2K9"/>
<sequence length="205" mass="23456">MIDAILSVSNPDEVSAKRIRKALQELFATNLETQRKKVNMLIIERFNKMQDDRLQISQAELLKRDAAQARDLQNRLKEGSKRARSESGKPKKVKKRTRQSDSSNNNSLAQRKLQLSPELQQFLGEKQLARTQVVKKVWDHIKEHDLQNPEDRREIICDDAMSQIFGPKVSMFAMNKVLSKHLIKVDDTPPNEKPSDLASSPGNES</sequence>
<feature type="compositionally biased region" description="Basic and acidic residues" evidence="5">
    <location>
        <begin position="74"/>
        <end position="89"/>
    </location>
</feature>
<dbReference type="Pfam" id="PF02201">
    <property type="entry name" value="SWIB"/>
    <property type="match status" value="1"/>
</dbReference>
<dbReference type="InterPro" id="IPR019835">
    <property type="entry name" value="SWIB_domain"/>
</dbReference>
<keyword evidence="4" id="KW-0539">Nucleus</keyword>
<keyword evidence="2" id="KW-0805">Transcription regulation</keyword>
<evidence type="ECO:0000313" key="9">
    <source>
        <dbReference type="Proteomes" id="UP000191024"/>
    </source>
</evidence>
<evidence type="ECO:0000259" key="7">
    <source>
        <dbReference type="PROSITE" id="PS51998"/>
    </source>
</evidence>
<feature type="domain" description="DM2" evidence="6">
    <location>
        <begin position="108"/>
        <end position="184"/>
    </location>
</feature>
<dbReference type="SUPFAM" id="SSF47592">
    <property type="entry name" value="SWIB/MDM2 domain"/>
    <property type="match status" value="1"/>
</dbReference>
<dbReference type="OrthoDB" id="10251073at2759"/>
<comment type="subcellular location">
    <subcellularLocation>
        <location evidence="1">Nucleus</location>
    </subcellularLocation>
</comment>
<accession>A0A1G4J2K9</accession>
<dbReference type="SMART" id="SM00151">
    <property type="entry name" value="SWIB"/>
    <property type="match status" value="1"/>
</dbReference>
<organism evidence="8 9">
    <name type="scientific">Lachancea mirantina</name>
    <dbReference type="NCBI Taxonomy" id="1230905"/>
    <lineage>
        <taxon>Eukaryota</taxon>
        <taxon>Fungi</taxon>
        <taxon>Dikarya</taxon>
        <taxon>Ascomycota</taxon>
        <taxon>Saccharomycotina</taxon>
        <taxon>Saccharomycetes</taxon>
        <taxon>Saccharomycetales</taxon>
        <taxon>Saccharomycetaceae</taxon>
        <taxon>Lachancea</taxon>
    </lineage>
</organism>
<evidence type="ECO:0000256" key="2">
    <source>
        <dbReference type="ARBA" id="ARBA00023015"/>
    </source>
</evidence>
<feature type="region of interest" description="Disordered" evidence="5">
    <location>
        <begin position="74"/>
        <end position="112"/>
    </location>
</feature>
<dbReference type="InterPro" id="IPR036885">
    <property type="entry name" value="SWIB_MDM2_dom_sf"/>
</dbReference>
<evidence type="ECO:0000259" key="6">
    <source>
        <dbReference type="PROSITE" id="PS51925"/>
    </source>
</evidence>
<dbReference type="EMBL" id="LT598466">
    <property type="protein sequence ID" value="SCU83883.1"/>
    <property type="molecule type" value="Genomic_DNA"/>
</dbReference>
<protein>
    <submittedName>
        <fullName evidence="8">LAMI_0C05160g1_1</fullName>
    </submittedName>
</protein>
<dbReference type="PROSITE" id="PS51998">
    <property type="entry name" value="DEK_C"/>
    <property type="match status" value="1"/>
</dbReference>
<evidence type="ECO:0000256" key="5">
    <source>
        <dbReference type="SAM" id="MobiDB-lite"/>
    </source>
</evidence>
<reference evidence="9" key="1">
    <citation type="submission" date="2016-03" db="EMBL/GenBank/DDBJ databases">
        <authorList>
            <person name="Devillers H."/>
        </authorList>
    </citation>
    <scope>NUCLEOTIDE SEQUENCE [LARGE SCALE GENOMIC DNA]</scope>
</reference>